<evidence type="ECO:0000256" key="7">
    <source>
        <dbReference type="ARBA" id="ARBA00022989"/>
    </source>
</evidence>
<dbReference type="SUPFAM" id="SSF82895">
    <property type="entry name" value="TSP-1 type 1 repeat"/>
    <property type="match status" value="1"/>
</dbReference>
<dbReference type="GO" id="GO:0005615">
    <property type="term" value="C:extracellular space"/>
    <property type="evidence" value="ECO:0007669"/>
    <property type="project" value="TreeGrafter"/>
</dbReference>
<dbReference type="SUPFAM" id="SSF57196">
    <property type="entry name" value="EGF/Laminin"/>
    <property type="match status" value="1"/>
</dbReference>
<dbReference type="PROSITE" id="PS00514">
    <property type="entry name" value="FIBRINOGEN_C_1"/>
    <property type="match status" value="1"/>
</dbReference>
<dbReference type="GeneID" id="110241719"/>
<organism evidence="16 17">
    <name type="scientific">Exaiptasia diaphana</name>
    <name type="common">Tropical sea anemone</name>
    <name type="synonym">Aiptasia pulchella</name>
    <dbReference type="NCBI Taxonomy" id="2652724"/>
    <lineage>
        <taxon>Eukaryota</taxon>
        <taxon>Metazoa</taxon>
        <taxon>Cnidaria</taxon>
        <taxon>Anthozoa</taxon>
        <taxon>Hexacorallia</taxon>
        <taxon>Actiniaria</taxon>
        <taxon>Aiptasiidae</taxon>
        <taxon>Exaiptasia</taxon>
    </lineage>
</organism>
<name>A0A913XF91_EXADI</name>
<keyword evidence="4" id="KW-0812">Transmembrane</keyword>
<keyword evidence="8" id="KW-0472">Membrane</keyword>
<dbReference type="FunFam" id="3.90.215.10:FF:000001">
    <property type="entry name" value="Tenascin isoform 1"/>
    <property type="match status" value="1"/>
</dbReference>
<dbReference type="InterPro" id="IPR002181">
    <property type="entry name" value="Fibrinogen_a/b/g_C_dom"/>
</dbReference>
<dbReference type="Gene3D" id="2.10.25.10">
    <property type="entry name" value="Laminin"/>
    <property type="match status" value="1"/>
</dbReference>
<dbReference type="PROSITE" id="PS50026">
    <property type="entry name" value="EGF_3"/>
    <property type="match status" value="1"/>
</dbReference>
<evidence type="ECO:0000256" key="11">
    <source>
        <dbReference type="PROSITE-ProRule" id="PRU00076"/>
    </source>
</evidence>
<dbReference type="AlphaFoldDB" id="A0A913XF91"/>
<dbReference type="PROSITE" id="PS01186">
    <property type="entry name" value="EGF_2"/>
    <property type="match status" value="1"/>
</dbReference>
<dbReference type="FunFam" id="2.10.25.10:FF:000012">
    <property type="entry name" value="Delta-like protein"/>
    <property type="match status" value="1"/>
</dbReference>
<comment type="similarity">
    <text evidence="2">Belongs to the EGF domain peptide family.</text>
</comment>
<evidence type="ECO:0000256" key="2">
    <source>
        <dbReference type="ARBA" id="ARBA00006373"/>
    </source>
</evidence>
<proteinExistence type="inferred from homology"/>
<dbReference type="SUPFAM" id="SSF56496">
    <property type="entry name" value="Fibrinogen C-terminal domain-like"/>
    <property type="match status" value="1"/>
</dbReference>
<dbReference type="PROSITE" id="PS51406">
    <property type="entry name" value="FIBRINOGEN_C_2"/>
    <property type="match status" value="1"/>
</dbReference>
<dbReference type="InterPro" id="IPR036056">
    <property type="entry name" value="Fibrinogen-like_C"/>
</dbReference>
<dbReference type="OrthoDB" id="446173at2759"/>
<keyword evidence="6" id="KW-0677">Repeat</keyword>
<protein>
    <submittedName>
        <fullName evidence="16">Uncharacterized protein</fullName>
    </submittedName>
</protein>
<dbReference type="Gene3D" id="3.90.215.10">
    <property type="entry name" value="Gamma Fibrinogen, chain A, domain 1"/>
    <property type="match status" value="1"/>
</dbReference>
<keyword evidence="17" id="KW-1185">Reference proteome</keyword>
<dbReference type="Proteomes" id="UP000887567">
    <property type="component" value="Unplaced"/>
</dbReference>
<feature type="disulfide bond" evidence="11">
    <location>
        <begin position="146"/>
        <end position="155"/>
    </location>
</feature>
<dbReference type="Gene3D" id="2.20.100.10">
    <property type="entry name" value="Thrombospondin type-1 (TSP1) repeat"/>
    <property type="match status" value="1"/>
</dbReference>
<dbReference type="SMART" id="SM00181">
    <property type="entry name" value="EGF"/>
    <property type="match status" value="1"/>
</dbReference>
<dbReference type="PROSITE" id="PS50092">
    <property type="entry name" value="TSP1"/>
    <property type="match status" value="1"/>
</dbReference>
<evidence type="ECO:0000256" key="9">
    <source>
        <dbReference type="ARBA" id="ARBA00023157"/>
    </source>
</evidence>
<dbReference type="CDD" id="cd00087">
    <property type="entry name" value="FReD"/>
    <property type="match status" value="1"/>
</dbReference>
<feature type="domain" description="Fibrinogen C-terminal" evidence="15">
    <location>
        <begin position="209"/>
        <end position="425"/>
    </location>
</feature>
<evidence type="ECO:0000256" key="12">
    <source>
        <dbReference type="SAM" id="MobiDB-lite"/>
    </source>
</evidence>
<evidence type="ECO:0000256" key="4">
    <source>
        <dbReference type="ARBA" id="ARBA00022692"/>
    </source>
</evidence>
<keyword evidence="5 13" id="KW-0732">Signal</keyword>
<sequence>MSFLLRLSAFAMFLLNVADYSSCHSAYPPNYDREKGLLFDFYPAQKLNLPKGAMKKTKYVADNMECVFACMGVHWCRSTNFKIAPRSNGLHACQLISSEQFAGKEYMEPSKAYNHYSVKNPCQEKPCHNGGKCVLQENRQHSHCECKKGFGGENCEKVHGNWSSWKPWESCSVKCGGGSQSRSRTCTSPAPANGGDDCTGNDKETRKCNPSKCSPKNCAEVLQNGYKQSGEYDVYPDDGGGFKVYCDQQTAGGGWTVFQRRKDGSVDFYRGWADYKNGFGDLKGEFWLGLDKIHRLTQAKRNRLRVEVGDVQGNSAYVEYDFFDVTNEKTNYKLSLGTYSGTAVDSLASHRNMAFTTKDRDNDKDSSGNCAVDYKGAWWYNNCYNSNLNGQYKYRGTISDRGVIWYHWKSTYCLARAEMKMRPQKK</sequence>
<feature type="signal peptide" evidence="13">
    <location>
        <begin position="1"/>
        <end position="25"/>
    </location>
</feature>
<dbReference type="NCBIfam" id="NF040941">
    <property type="entry name" value="GGGWT_bact"/>
    <property type="match status" value="1"/>
</dbReference>
<evidence type="ECO:0000256" key="10">
    <source>
        <dbReference type="ARBA" id="ARBA00023180"/>
    </source>
</evidence>
<dbReference type="Pfam" id="PF00090">
    <property type="entry name" value="TSP_1"/>
    <property type="match status" value="1"/>
</dbReference>
<evidence type="ECO:0000259" key="15">
    <source>
        <dbReference type="PROSITE" id="PS51406"/>
    </source>
</evidence>
<dbReference type="SMART" id="SM00186">
    <property type="entry name" value="FBG"/>
    <property type="match status" value="1"/>
</dbReference>
<feature type="chain" id="PRO_5037424666" evidence="13">
    <location>
        <begin position="26"/>
        <end position="426"/>
    </location>
</feature>
<dbReference type="FunFam" id="2.20.100.10:FF:000007">
    <property type="entry name" value="Thrombospondin 1"/>
    <property type="match status" value="1"/>
</dbReference>
<dbReference type="InterPro" id="IPR020837">
    <property type="entry name" value="Fibrinogen_CS"/>
</dbReference>
<evidence type="ECO:0000256" key="8">
    <source>
        <dbReference type="ARBA" id="ARBA00023136"/>
    </source>
</evidence>
<keyword evidence="3 11" id="KW-0245">EGF-like domain</keyword>
<dbReference type="CDD" id="cd00054">
    <property type="entry name" value="EGF_CA"/>
    <property type="match status" value="1"/>
</dbReference>
<dbReference type="EnsemblMetazoa" id="XM_021047613.2">
    <property type="protein sequence ID" value="XP_020903272.1"/>
    <property type="gene ID" value="LOC110241719"/>
</dbReference>
<evidence type="ECO:0000313" key="16">
    <source>
        <dbReference type="EnsemblMetazoa" id="XP_020903272.1"/>
    </source>
</evidence>
<keyword evidence="10" id="KW-0325">Glycoprotein</keyword>
<evidence type="ECO:0000256" key="1">
    <source>
        <dbReference type="ARBA" id="ARBA00004167"/>
    </source>
</evidence>
<evidence type="ECO:0000256" key="3">
    <source>
        <dbReference type="ARBA" id="ARBA00022536"/>
    </source>
</evidence>
<evidence type="ECO:0000259" key="14">
    <source>
        <dbReference type="PROSITE" id="PS50026"/>
    </source>
</evidence>
<dbReference type="PROSITE" id="PS00022">
    <property type="entry name" value="EGF_1"/>
    <property type="match status" value="1"/>
</dbReference>
<comment type="caution">
    <text evidence="11">Lacks conserved residue(s) required for the propagation of feature annotation.</text>
</comment>
<keyword evidence="9 11" id="KW-1015">Disulfide bond</keyword>
<evidence type="ECO:0000256" key="13">
    <source>
        <dbReference type="SAM" id="SignalP"/>
    </source>
</evidence>
<dbReference type="PANTHER" id="PTHR19143:SF458">
    <property type="entry name" value="FIBRINOGEN C-TERMINAL DOMAIN-CONTAINING PROTEIN-RELATED"/>
    <property type="match status" value="1"/>
</dbReference>
<dbReference type="InterPro" id="IPR014716">
    <property type="entry name" value="Fibrinogen_a/b/g_C_1"/>
</dbReference>
<evidence type="ECO:0000256" key="6">
    <source>
        <dbReference type="ARBA" id="ARBA00022737"/>
    </source>
</evidence>
<dbReference type="PRINTS" id="PR01705">
    <property type="entry name" value="TSP1REPEAT"/>
</dbReference>
<dbReference type="GO" id="GO:0016020">
    <property type="term" value="C:membrane"/>
    <property type="evidence" value="ECO:0007669"/>
    <property type="project" value="UniProtKB-SubCell"/>
</dbReference>
<dbReference type="InterPro" id="IPR000742">
    <property type="entry name" value="EGF"/>
</dbReference>
<dbReference type="InterPro" id="IPR000884">
    <property type="entry name" value="TSP1_rpt"/>
</dbReference>
<dbReference type="InterPro" id="IPR050373">
    <property type="entry name" value="Fibrinogen_C-term_domain"/>
</dbReference>
<dbReference type="PANTHER" id="PTHR19143">
    <property type="entry name" value="FIBRINOGEN/TENASCIN/ANGIOPOEITIN"/>
    <property type="match status" value="1"/>
</dbReference>
<keyword evidence="7" id="KW-1133">Transmembrane helix</keyword>
<feature type="disulfide bond" evidence="11">
    <location>
        <begin position="127"/>
        <end position="144"/>
    </location>
</feature>
<comment type="subcellular location">
    <subcellularLocation>
        <location evidence="1">Membrane</location>
        <topology evidence="1">Single-pass membrane protein</topology>
    </subcellularLocation>
</comment>
<feature type="region of interest" description="Disordered" evidence="12">
    <location>
        <begin position="182"/>
        <end position="202"/>
    </location>
</feature>
<evidence type="ECO:0000256" key="5">
    <source>
        <dbReference type="ARBA" id="ARBA00022729"/>
    </source>
</evidence>
<evidence type="ECO:0000313" key="17">
    <source>
        <dbReference type="Proteomes" id="UP000887567"/>
    </source>
</evidence>
<dbReference type="InterPro" id="IPR036383">
    <property type="entry name" value="TSP1_rpt_sf"/>
</dbReference>
<dbReference type="Pfam" id="PF00147">
    <property type="entry name" value="Fibrinogen_C"/>
    <property type="match status" value="1"/>
</dbReference>
<dbReference type="RefSeq" id="XP_020903272.1">
    <property type="nucleotide sequence ID" value="XM_021047613.2"/>
</dbReference>
<dbReference type="SMART" id="SM00209">
    <property type="entry name" value="TSP1"/>
    <property type="match status" value="1"/>
</dbReference>
<feature type="domain" description="EGF-like" evidence="14">
    <location>
        <begin position="118"/>
        <end position="156"/>
    </location>
</feature>
<reference evidence="16" key="1">
    <citation type="submission" date="2022-11" db="UniProtKB">
        <authorList>
            <consortium name="EnsemblMetazoa"/>
        </authorList>
    </citation>
    <scope>IDENTIFICATION</scope>
</reference>
<accession>A0A913XF91</accession>
<dbReference type="KEGG" id="epa:110241719"/>